<evidence type="ECO:0000313" key="7">
    <source>
        <dbReference type="EMBL" id="OGG00652.1"/>
    </source>
</evidence>
<protein>
    <submittedName>
        <fullName evidence="7">Glycogen debranching enzyme GlgX</fullName>
    </submittedName>
</protein>
<dbReference type="PANTHER" id="PTHR43002">
    <property type="entry name" value="GLYCOGEN DEBRANCHING ENZYME"/>
    <property type="match status" value="1"/>
</dbReference>
<evidence type="ECO:0000256" key="3">
    <source>
        <dbReference type="ARBA" id="ARBA00022946"/>
    </source>
</evidence>
<dbReference type="EMBL" id="MFIX01000249">
    <property type="protein sequence ID" value="OGG00652.1"/>
    <property type="molecule type" value="Genomic_DNA"/>
</dbReference>
<name>A0A1F5YL88_9BACT</name>
<reference evidence="7 8" key="1">
    <citation type="journal article" date="2016" name="Nat. Commun.">
        <title>Thousands of microbial genomes shed light on interconnected biogeochemical processes in an aquifer system.</title>
        <authorList>
            <person name="Anantharaman K."/>
            <person name="Brown C.T."/>
            <person name="Hug L.A."/>
            <person name="Sharon I."/>
            <person name="Castelle C.J."/>
            <person name="Probst A.J."/>
            <person name="Thomas B.C."/>
            <person name="Singh A."/>
            <person name="Wilkins M.J."/>
            <person name="Karaoz U."/>
            <person name="Brodie E.L."/>
            <person name="Williams K.H."/>
            <person name="Hubbard S.S."/>
            <person name="Banfield J.F."/>
        </authorList>
    </citation>
    <scope>NUCLEOTIDE SEQUENCE [LARGE SCALE GENOMIC DNA]</scope>
</reference>
<dbReference type="Pfam" id="PF02922">
    <property type="entry name" value="CBM_48"/>
    <property type="match status" value="1"/>
</dbReference>
<dbReference type="GO" id="GO:0004135">
    <property type="term" value="F:amylo-alpha-1,6-glucosidase activity"/>
    <property type="evidence" value="ECO:0007669"/>
    <property type="project" value="InterPro"/>
</dbReference>
<comment type="similarity">
    <text evidence="1">Belongs to the glycosyl hydrolase 13 family.</text>
</comment>
<dbReference type="InterPro" id="IPR013783">
    <property type="entry name" value="Ig-like_fold"/>
</dbReference>
<dbReference type="NCBIfam" id="TIGR02100">
    <property type="entry name" value="glgX_debranch"/>
    <property type="match status" value="1"/>
</dbReference>
<dbReference type="Gene3D" id="2.60.40.10">
    <property type="entry name" value="Immunoglobulins"/>
    <property type="match status" value="1"/>
</dbReference>
<dbReference type="Pfam" id="PF00128">
    <property type="entry name" value="Alpha-amylase"/>
    <property type="match status" value="1"/>
</dbReference>
<dbReference type="Gene3D" id="3.20.20.80">
    <property type="entry name" value="Glycosidases"/>
    <property type="match status" value="1"/>
</dbReference>
<dbReference type="CDD" id="cd11326">
    <property type="entry name" value="AmyAc_Glg_debranch"/>
    <property type="match status" value="1"/>
</dbReference>
<organism evidence="7 8">
    <name type="scientific">Candidatus Glassbacteria bacterium RIFCSPLOWO2_12_FULL_58_11</name>
    <dbReference type="NCBI Taxonomy" id="1817867"/>
    <lineage>
        <taxon>Bacteria</taxon>
        <taxon>Candidatus Glassiibacteriota</taxon>
    </lineage>
</organism>
<dbReference type="FunFam" id="3.20.20.80:FF:000054">
    <property type="entry name" value="Glycogen debranching enzyme"/>
    <property type="match status" value="1"/>
</dbReference>
<dbReference type="CDD" id="cd02856">
    <property type="entry name" value="E_set_GDE_Isoamylase_N"/>
    <property type="match status" value="1"/>
</dbReference>
<dbReference type="Gene3D" id="2.60.40.1180">
    <property type="entry name" value="Golgi alpha-mannosidase II"/>
    <property type="match status" value="1"/>
</dbReference>
<evidence type="ECO:0000256" key="5">
    <source>
        <dbReference type="SAM" id="MobiDB-lite"/>
    </source>
</evidence>
<dbReference type="SUPFAM" id="SSF51445">
    <property type="entry name" value="(Trans)glycosidases"/>
    <property type="match status" value="1"/>
</dbReference>
<dbReference type="SUPFAM" id="SSF51011">
    <property type="entry name" value="Glycosyl hydrolase domain"/>
    <property type="match status" value="1"/>
</dbReference>
<dbReference type="AlphaFoldDB" id="A0A1F5YL88"/>
<evidence type="ECO:0000256" key="4">
    <source>
        <dbReference type="ARBA" id="ARBA00023295"/>
    </source>
</evidence>
<comment type="caution">
    <text evidence="7">The sequence shown here is derived from an EMBL/GenBank/DDBJ whole genome shotgun (WGS) entry which is preliminary data.</text>
</comment>
<dbReference type="SMART" id="SM00642">
    <property type="entry name" value="Aamy"/>
    <property type="match status" value="1"/>
</dbReference>
<dbReference type="GO" id="GO:0005980">
    <property type="term" value="P:glycogen catabolic process"/>
    <property type="evidence" value="ECO:0007669"/>
    <property type="project" value="InterPro"/>
</dbReference>
<dbReference type="InterPro" id="IPR014756">
    <property type="entry name" value="Ig_E-set"/>
</dbReference>
<gene>
    <name evidence="7" type="ORF">A3F83_02085</name>
</gene>
<feature type="compositionally biased region" description="Basic and acidic residues" evidence="5">
    <location>
        <begin position="470"/>
        <end position="481"/>
    </location>
</feature>
<dbReference type="STRING" id="1817867.A3F83_02085"/>
<dbReference type="InterPro" id="IPR013780">
    <property type="entry name" value="Glyco_hydro_b"/>
</dbReference>
<dbReference type="SUPFAM" id="SSF81296">
    <property type="entry name" value="E set domains"/>
    <property type="match status" value="1"/>
</dbReference>
<feature type="region of interest" description="Disordered" evidence="5">
    <location>
        <begin position="470"/>
        <end position="492"/>
    </location>
</feature>
<evidence type="ECO:0000256" key="2">
    <source>
        <dbReference type="ARBA" id="ARBA00022801"/>
    </source>
</evidence>
<keyword evidence="4" id="KW-0326">Glycosidase</keyword>
<proteinExistence type="inferred from homology"/>
<evidence type="ECO:0000259" key="6">
    <source>
        <dbReference type="SMART" id="SM00642"/>
    </source>
</evidence>
<dbReference type="Proteomes" id="UP000179129">
    <property type="component" value="Unassembled WGS sequence"/>
</dbReference>
<dbReference type="InterPro" id="IPR011837">
    <property type="entry name" value="Glycogen_debranch_GlgX"/>
</dbReference>
<sequence>MSPGHPLPLGATLVPGGCRLSLFSRHATAVWLQLYESPRDDEPGEEIALDPALNRTGDIWHIQLNGDCSRLLYLWRVDGPDEPSQGHRFDQHSPLLDPCARAVAGEYRWESRQDPASGGKRQRRFRNLPPKCLAPGNDFDWGGIHRPHIPLEDSVIYELHVRGFTRHPSSGVKNPGTFPGLIEKIGYLKELGITAVELLPVHEFNENEMILRNPLTGEKLRNYWGYSPVLFYAPKSGYAAGEALEGAPVREFKAMVKAFHEARIEVILDVVFNHTAEGNASGPTLNFRGLDNAIYYILDDKDRSIYLNYSGCGNTLNCNHPVVRGFIRNCLRYWVTEMKVDGFRFDLASILGRDRDGKMLVNPPLVESIAEDPILRHVKIIAEAWDAGGAYQVGSFPGKRWSEWNGKYRDDVRRFWRSEPFSRNALASRITGSSDIYVSSGKLPANSINFITSHDGFTLNDLVSYVEKHNEANGEGNRDGDNNNLSPNFGVEGPSADPVVEGLRQRLIRSFLATLFLSQGVPMILSGDEGRRTQQGNNNAYCQDNEISWLDWGRLEENRDLVEFTRRLIAFRKAHPVFRRKSFFSGLDHDNDGRADIEWYESSGHAVRWNISRPVLAAFLNGTMAETGNHEEDTDFYLMFNSGRESRRFVLPRPPGGALWGRVLDTALEGDSSMLATETKAKPLEDQAGYELAGHACGLLIALKN</sequence>
<evidence type="ECO:0000256" key="1">
    <source>
        <dbReference type="ARBA" id="ARBA00008061"/>
    </source>
</evidence>
<dbReference type="InterPro" id="IPR004193">
    <property type="entry name" value="Glyco_hydro_13_N"/>
</dbReference>
<keyword evidence="3" id="KW-0809">Transit peptide</keyword>
<feature type="domain" description="Glycosyl hydrolase family 13 catalytic" evidence="6">
    <location>
        <begin position="158"/>
        <end position="572"/>
    </location>
</feature>
<dbReference type="InterPro" id="IPR006047">
    <property type="entry name" value="GH13_cat_dom"/>
</dbReference>
<dbReference type="InterPro" id="IPR044505">
    <property type="entry name" value="GlgX_Isoamylase_N_E_set"/>
</dbReference>
<dbReference type="InterPro" id="IPR017853">
    <property type="entry name" value="GH"/>
</dbReference>
<accession>A0A1F5YL88</accession>
<keyword evidence="2" id="KW-0378">Hydrolase</keyword>
<evidence type="ECO:0000313" key="8">
    <source>
        <dbReference type="Proteomes" id="UP000179129"/>
    </source>
</evidence>